<keyword evidence="6" id="KW-0460">Magnesium</keyword>
<dbReference type="GO" id="GO:0046872">
    <property type="term" value="F:metal ion binding"/>
    <property type="evidence" value="ECO:0007669"/>
    <property type="project" value="UniProtKB-KW"/>
</dbReference>
<evidence type="ECO:0000256" key="5">
    <source>
        <dbReference type="ARBA" id="ARBA00022840"/>
    </source>
</evidence>
<evidence type="ECO:0000256" key="2">
    <source>
        <dbReference type="ARBA" id="ARBA00022695"/>
    </source>
</evidence>
<dbReference type="AlphaFoldDB" id="A0A2U3TH79"/>
<dbReference type="Pfam" id="PF21654">
    <property type="entry name" value="DncV-like_NTFase"/>
    <property type="match status" value="1"/>
</dbReference>
<dbReference type="GO" id="GO:0005524">
    <property type="term" value="F:ATP binding"/>
    <property type="evidence" value="ECO:0007669"/>
    <property type="project" value="UniProtKB-KW"/>
</dbReference>
<keyword evidence="3" id="KW-0479">Metal-binding</keyword>
<feature type="domain" description="Cyclic GMP-AMP synthase DncV-like nucleotidyltransferase" evidence="12">
    <location>
        <begin position="76"/>
        <end position="156"/>
    </location>
</feature>
<evidence type="ECO:0000256" key="10">
    <source>
        <dbReference type="ARBA" id="ARBA00048304"/>
    </source>
</evidence>
<comment type="catalytic activity">
    <reaction evidence="10">
        <text>GTP + ATP = 3',3'-cGAMP + 2 diphosphate</text>
        <dbReference type="Rhea" id="RHEA:35647"/>
        <dbReference type="ChEBI" id="CHEBI:30616"/>
        <dbReference type="ChEBI" id="CHEBI:33019"/>
        <dbReference type="ChEBI" id="CHEBI:37565"/>
        <dbReference type="ChEBI" id="CHEBI:71501"/>
    </reaction>
    <physiologicalReaction direction="left-to-right" evidence="10">
        <dbReference type="Rhea" id="RHEA:35648"/>
    </physiologicalReaction>
</comment>
<dbReference type="EMBL" id="CP028519">
    <property type="protein sequence ID" value="AVY92761.1"/>
    <property type="molecule type" value="Genomic_DNA"/>
</dbReference>
<evidence type="ECO:0000256" key="6">
    <source>
        <dbReference type="ARBA" id="ARBA00022842"/>
    </source>
</evidence>
<keyword evidence="2" id="KW-0548">Nucleotidyltransferase</keyword>
<dbReference type="KEGG" id="maer:DAI18_00880"/>
<dbReference type="RefSeq" id="WP_107888553.1">
    <property type="nucleotide sequence ID" value="NZ_CP028519.1"/>
</dbReference>
<evidence type="ECO:0000256" key="9">
    <source>
        <dbReference type="ARBA" id="ARBA00044145"/>
    </source>
</evidence>
<keyword evidence="4" id="KW-0547">Nucleotide-binding</keyword>
<protein>
    <recommendedName>
        <fullName evidence="9">Cyclic GMP-AMP synthase</fullName>
    </recommendedName>
</protein>
<feature type="coiled-coil region" evidence="11">
    <location>
        <begin position="294"/>
        <end position="321"/>
    </location>
</feature>
<accession>A0A2U3TH79</accession>
<evidence type="ECO:0000256" key="3">
    <source>
        <dbReference type="ARBA" id="ARBA00022723"/>
    </source>
</evidence>
<sequence length="362" mass="40666">MHLLIAIGLFAGLASWLLSKDKEAKMPAVQRQFEDFHSAICFDEDDEKATLREKRDTIVKALKANLDDDVPTFTNFNQGSYSMHTGVVPLDGNFDIDVGLIFDCDQSKYPDPVVLKKKVRDAVNTNFRTVLIRRPCVTVNYLSGGEVAYHVDLAVYSRDANGTLYLAKGKENSAEEHRIWEVSDPKALTKLVCGAFNDSDELAQYRRCIRYLKRWRQWQFTGSGAPLSIALTVAALKWFKPNFNNSGKPVDLLAMLNWVEAMLGQFTYEWSQADGLHERLKVMLPVAPYTDLMAKRTAAQMKTFKEKLESLRDALSDAYDEELPEDACKLLKKQFGDDFKVPEKAETAKAVSAAVISTGNSA</sequence>
<evidence type="ECO:0000313" key="14">
    <source>
        <dbReference type="Proteomes" id="UP000244173"/>
    </source>
</evidence>
<evidence type="ECO:0000256" key="7">
    <source>
        <dbReference type="ARBA" id="ARBA00023080"/>
    </source>
</evidence>
<dbReference type="OrthoDB" id="5569081at2"/>
<evidence type="ECO:0000256" key="8">
    <source>
        <dbReference type="ARBA" id="ARBA00023118"/>
    </source>
</evidence>
<keyword evidence="1 13" id="KW-0808">Transferase</keyword>
<name>A0A2U3TH79_9NEIS</name>
<evidence type="ECO:0000256" key="1">
    <source>
        <dbReference type="ARBA" id="ARBA00022679"/>
    </source>
</evidence>
<evidence type="ECO:0000256" key="11">
    <source>
        <dbReference type="SAM" id="Coils"/>
    </source>
</evidence>
<keyword evidence="7" id="KW-0546">Nucleotide metabolism</keyword>
<reference evidence="13 14" key="1">
    <citation type="submission" date="2018-04" db="EMBL/GenBank/DDBJ databases">
        <title>Denitrifier Microvirgula.</title>
        <authorList>
            <person name="Anderson E."/>
            <person name="Jang J."/>
            <person name="Ishii S."/>
        </authorList>
    </citation>
    <scope>NUCLEOTIDE SEQUENCE [LARGE SCALE GENOMIC DNA]</scope>
    <source>
        <strain evidence="13 14">BE2.4</strain>
    </source>
</reference>
<organism evidence="13 14">
    <name type="scientific">Microvirgula aerodenitrificans</name>
    <dbReference type="NCBI Taxonomy" id="57480"/>
    <lineage>
        <taxon>Bacteria</taxon>
        <taxon>Pseudomonadati</taxon>
        <taxon>Pseudomonadota</taxon>
        <taxon>Betaproteobacteria</taxon>
        <taxon>Neisseriales</taxon>
        <taxon>Aquaspirillaceae</taxon>
        <taxon>Microvirgula</taxon>
    </lineage>
</organism>
<dbReference type="Proteomes" id="UP000244173">
    <property type="component" value="Chromosome"/>
</dbReference>
<gene>
    <name evidence="13" type="ORF">DAI18_00880</name>
</gene>
<dbReference type="InterPro" id="IPR048445">
    <property type="entry name" value="DncV-like_NTFase"/>
</dbReference>
<keyword evidence="11" id="KW-0175">Coiled coil</keyword>
<keyword evidence="5" id="KW-0067">ATP-binding</keyword>
<dbReference type="GO" id="GO:0051607">
    <property type="term" value="P:defense response to virus"/>
    <property type="evidence" value="ECO:0007669"/>
    <property type="project" value="UniProtKB-KW"/>
</dbReference>
<keyword evidence="8" id="KW-0051">Antiviral defense</keyword>
<evidence type="ECO:0000256" key="4">
    <source>
        <dbReference type="ARBA" id="ARBA00022741"/>
    </source>
</evidence>
<keyword evidence="14" id="KW-1185">Reference proteome</keyword>
<dbReference type="GO" id="GO:0016779">
    <property type="term" value="F:nucleotidyltransferase activity"/>
    <property type="evidence" value="ECO:0007669"/>
    <property type="project" value="UniProtKB-KW"/>
</dbReference>
<dbReference type="GO" id="GO:0009117">
    <property type="term" value="P:nucleotide metabolic process"/>
    <property type="evidence" value="ECO:0007669"/>
    <property type="project" value="UniProtKB-KW"/>
</dbReference>
<evidence type="ECO:0000313" key="13">
    <source>
        <dbReference type="EMBL" id="AVY92761.1"/>
    </source>
</evidence>
<evidence type="ECO:0000259" key="12">
    <source>
        <dbReference type="Pfam" id="PF21654"/>
    </source>
</evidence>
<proteinExistence type="predicted"/>